<name>A0ABP0RY24_9DINO</name>
<dbReference type="InterPro" id="IPR051361">
    <property type="entry name" value="ThrE/Ser_Exporter"/>
</dbReference>
<feature type="domain" description="Threonine/serine exporter-like N-terminal" evidence="3">
    <location>
        <begin position="1"/>
        <end position="230"/>
    </location>
</feature>
<dbReference type="PANTHER" id="PTHR31082:SF4">
    <property type="entry name" value="PHEROMONE-REGULATED MEMBRANE PROTEIN 10"/>
    <property type="match status" value="1"/>
</dbReference>
<feature type="transmembrane region" description="Helical" evidence="2">
    <location>
        <begin position="312"/>
        <end position="332"/>
    </location>
</feature>
<proteinExistence type="inferred from homology"/>
<evidence type="ECO:0000256" key="1">
    <source>
        <dbReference type="ARBA" id="ARBA00034125"/>
    </source>
</evidence>
<evidence type="ECO:0000313" key="4">
    <source>
        <dbReference type="EMBL" id="CAK9105125.1"/>
    </source>
</evidence>
<dbReference type="InterPro" id="IPR010619">
    <property type="entry name" value="ThrE-like_N"/>
</dbReference>
<gene>
    <name evidence="4" type="ORF">CCMP2556_LOCUS49220</name>
</gene>
<feature type="transmembrane region" description="Helical" evidence="2">
    <location>
        <begin position="95"/>
        <end position="114"/>
    </location>
</feature>
<feature type="transmembrane region" description="Helical" evidence="2">
    <location>
        <begin position="287"/>
        <end position="306"/>
    </location>
</feature>
<comment type="similarity">
    <text evidence="1">Belongs to the ThrE exporter (TC 2.A.79) family.</text>
</comment>
<keyword evidence="2" id="KW-0472">Membrane</keyword>
<dbReference type="Pfam" id="PF06738">
    <property type="entry name" value="ThrE"/>
    <property type="match status" value="1"/>
</dbReference>
<comment type="caution">
    <text evidence="4">The sequence shown here is derived from an EMBL/GenBank/DDBJ whole genome shotgun (WGS) entry which is preliminary data.</text>
</comment>
<keyword evidence="2" id="KW-0812">Transmembrane</keyword>
<evidence type="ECO:0000313" key="5">
    <source>
        <dbReference type="Proteomes" id="UP001642484"/>
    </source>
</evidence>
<feature type="transmembrane region" description="Helical" evidence="2">
    <location>
        <begin position="344"/>
        <end position="363"/>
    </location>
</feature>
<dbReference type="Proteomes" id="UP001642484">
    <property type="component" value="Unassembled WGS sequence"/>
</dbReference>
<feature type="transmembrane region" description="Helical" evidence="2">
    <location>
        <begin position="210"/>
        <end position="231"/>
    </location>
</feature>
<keyword evidence="5" id="KW-1185">Reference proteome</keyword>
<feature type="transmembrane region" description="Helical" evidence="2">
    <location>
        <begin position="259"/>
        <end position="280"/>
    </location>
</feature>
<feature type="transmembrane region" description="Helical" evidence="2">
    <location>
        <begin position="179"/>
        <end position="198"/>
    </location>
</feature>
<feature type="transmembrane region" description="Helical" evidence="2">
    <location>
        <begin position="149"/>
        <end position="167"/>
    </location>
</feature>
<evidence type="ECO:0000256" key="2">
    <source>
        <dbReference type="SAM" id="Phobius"/>
    </source>
</evidence>
<accession>A0ABP0RY24</accession>
<sequence length="420" mass="45928">MMSFGQSAADTEDVVLQICAAMRLPVVHFEIGMRSFQASFAGIVHTVPFARGIDADKLASTISLANLMLNQVGSVQGASDLLDDIFGHRPSYSPFVQYFAFCSMSILASIAAFMGTFRDAAVVAILVPFVVLVQVLCRRFSYQLGDLEAFLVALTVGALTPFALQFLEAPICEVPTIYLSPLLVYLPGSQLIYGAYEIQFGSLVNGISQLGSCVVRCMFLAMALLIGWQFFGHGFYKGETSSAAAASLVPVDMSCMFPYGWHAIFFGWNIPLLLFVFVGLNMPLCKMLAPALIGYVSLLLYIVLLQHPAVRGFFPVRIIDSIALFVAANLAYLHEYYTSSPAILAILPILLILAPGSHVLLSILSSVQRSAKILVMVEPVLDLLLQGVAYAVGLTLAMRLWKPFLQRKLARRLARTMHLY</sequence>
<feature type="transmembrane region" description="Helical" evidence="2">
    <location>
        <begin position="120"/>
        <end position="137"/>
    </location>
</feature>
<feature type="transmembrane region" description="Helical" evidence="2">
    <location>
        <begin position="383"/>
        <end position="401"/>
    </location>
</feature>
<evidence type="ECO:0000259" key="3">
    <source>
        <dbReference type="Pfam" id="PF06738"/>
    </source>
</evidence>
<reference evidence="4 5" key="1">
    <citation type="submission" date="2024-02" db="EMBL/GenBank/DDBJ databases">
        <authorList>
            <person name="Chen Y."/>
            <person name="Shah S."/>
            <person name="Dougan E. K."/>
            <person name="Thang M."/>
            <person name="Chan C."/>
        </authorList>
    </citation>
    <scope>NUCLEOTIDE SEQUENCE [LARGE SCALE GENOMIC DNA]</scope>
</reference>
<keyword evidence="2" id="KW-1133">Transmembrane helix</keyword>
<dbReference type="EMBL" id="CAXAMN010026694">
    <property type="protein sequence ID" value="CAK9105125.1"/>
    <property type="molecule type" value="Genomic_DNA"/>
</dbReference>
<organism evidence="4 5">
    <name type="scientific">Durusdinium trenchii</name>
    <dbReference type="NCBI Taxonomy" id="1381693"/>
    <lineage>
        <taxon>Eukaryota</taxon>
        <taxon>Sar</taxon>
        <taxon>Alveolata</taxon>
        <taxon>Dinophyceae</taxon>
        <taxon>Suessiales</taxon>
        <taxon>Symbiodiniaceae</taxon>
        <taxon>Durusdinium</taxon>
    </lineage>
</organism>
<dbReference type="PANTHER" id="PTHR31082">
    <property type="entry name" value="PHEROMONE-REGULATED MEMBRANE PROTEIN 10"/>
    <property type="match status" value="1"/>
</dbReference>
<protein>
    <recommendedName>
        <fullName evidence="3">Threonine/serine exporter-like N-terminal domain-containing protein</fullName>
    </recommendedName>
</protein>